<dbReference type="InterPro" id="IPR001128">
    <property type="entry name" value="Cyt_P450"/>
</dbReference>
<dbReference type="PANTHER" id="PTHR24292:SF104">
    <property type="entry name" value="CYTOCHROME P450 308A1-RELATED"/>
    <property type="match status" value="1"/>
</dbReference>
<sequence>VSYSDLPSALLLVAVSVCLWVWTVSRWRWWHYWRVRGVPCLRPVLPIVGNMYDLLLLRSLPDISGRIYEATRGLPYVGIYACHTPVLFVRDLDLVVRMCVRDFDHFEDRGFHSNSGDSLGRNLIHQNGRDWRFSRSKLSPCFNIARVKSMFPTMLRKSEDLVEKFKKELVLKDRVEVWDVSLRYTTDVLAHCMMGVEAQSLRDREEFREISKHMLGVRFIYHIFTGCFFPGLHRLFRIAVAKSCVTRFFHQIVQQVMDHRKDTSSEKKDVIQALIELKDEFETRSSDVQMPEIDNNFIVAQTFGFFLAGYETPGNTLACSLFEVAKQPAIQQALYEEINRVLSKYDGEVTFDALQDMKYLRQIVTETLRKYTPLTLIFRRCTKDYTIPDTSTVIQKGTLVLIPLKSIHEDPDYHPDPATFDPERFSEENTASRHMAAYMPFGIGPRFCPAVLYSHIEIRTALVYLLRQFEVCVTTDTPAYLQPSPLDFLMVPKNGIPLAFKSRQS</sequence>
<keyword evidence="13 16" id="KW-0472">Membrane</keyword>
<dbReference type="AlphaFoldDB" id="A0A1B6MI41"/>
<dbReference type="EMBL" id="GEBQ01004391">
    <property type="protein sequence ID" value="JAT35586.1"/>
    <property type="molecule type" value="Transcribed_RNA"/>
</dbReference>
<evidence type="ECO:0000256" key="10">
    <source>
        <dbReference type="ARBA" id="ARBA00023002"/>
    </source>
</evidence>
<evidence type="ECO:0000256" key="8">
    <source>
        <dbReference type="ARBA" id="ARBA00022824"/>
    </source>
</evidence>
<proteinExistence type="inferred from homology"/>
<keyword evidence="7 14" id="KW-0479">Metal-binding</keyword>
<evidence type="ECO:0000256" key="13">
    <source>
        <dbReference type="ARBA" id="ARBA00023136"/>
    </source>
</evidence>
<keyword evidence="16" id="KW-0812">Transmembrane</keyword>
<dbReference type="GO" id="GO:0020037">
    <property type="term" value="F:heme binding"/>
    <property type="evidence" value="ECO:0007669"/>
    <property type="project" value="InterPro"/>
</dbReference>
<dbReference type="PRINTS" id="PR00465">
    <property type="entry name" value="EP450IV"/>
</dbReference>
<evidence type="ECO:0000256" key="5">
    <source>
        <dbReference type="ARBA" id="ARBA00010617"/>
    </source>
</evidence>
<comment type="subcellular location">
    <subcellularLocation>
        <location evidence="4">Endoplasmic reticulum membrane</location>
        <topology evidence="4">Peripheral membrane protein</topology>
    </subcellularLocation>
    <subcellularLocation>
        <location evidence="3">Microsome membrane</location>
        <topology evidence="3">Peripheral membrane protein</topology>
    </subcellularLocation>
</comment>
<dbReference type="CDD" id="cd11056">
    <property type="entry name" value="CYP6-like"/>
    <property type="match status" value="1"/>
</dbReference>
<dbReference type="InterPro" id="IPR017972">
    <property type="entry name" value="Cyt_P450_CS"/>
</dbReference>
<keyword evidence="6 14" id="KW-0349">Heme</keyword>
<dbReference type="InterPro" id="IPR050476">
    <property type="entry name" value="Insect_CytP450_Detox"/>
</dbReference>
<dbReference type="InterPro" id="IPR002403">
    <property type="entry name" value="Cyt_P450_E_grp-IV"/>
</dbReference>
<keyword evidence="9" id="KW-0492">Microsome</keyword>
<evidence type="ECO:0000256" key="4">
    <source>
        <dbReference type="ARBA" id="ARBA00004406"/>
    </source>
</evidence>
<feature type="transmembrane region" description="Helical" evidence="16">
    <location>
        <begin position="6"/>
        <end position="24"/>
    </location>
</feature>
<evidence type="ECO:0000256" key="9">
    <source>
        <dbReference type="ARBA" id="ARBA00022848"/>
    </source>
</evidence>
<dbReference type="FunFam" id="1.10.630.10:FF:000042">
    <property type="entry name" value="Cytochrome P450"/>
    <property type="match status" value="1"/>
</dbReference>
<feature type="non-terminal residue" evidence="17">
    <location>
        <position position="1"/>
    </location>
</feature>
<name>A0A1B6MI41_9HEMI</name>
<reference evidence="17" key="1">
    <citation type="submission" date="2015-11" db="EMBL/GenBank/DDBJ databases">
        <title>De novo transcriptome assembly of four potential Pierce s Disease insect vectors from Arizona vineyards.</title>
        <authorList>
            <person name="Tassone E.E."/>
        </authorList>
    </citation>
    <scope>NUCLEOTIDE SEQUENCE</scope>
</reference>
<gene>
    <name evidence="17" type="ORF">g.17334</name>
</gene>
<keyword evidence="12 15" id="KW-0503">Monooxygenase</keyword>
<evidence type="ECO:0000256" key="16">
    <source>
        <dbReference type="SAM" id="Phobius"/>
    </source>
</evidence>
<dbReference type="PRINTS" id="PR00385">
    <property type="entry name" value="P450"/>
</dbReference>
<comment type="cofactor">
    <cofactor evidence="1 14">
        <name>heme</name>
        <dbReference type="ChEBI" id="CHEBI:30413"/>
    </cofactor>
</comment>
<evidence type="ECO:0000256" key="2">
    <source>
        <dbReference type="ARBA" id="ARBA00003690"/>
    </source>
</evidence>
<dbReference type="InterPro" id="IPR036396">
    <property type="entry name" value="Cyt_P450_sf"/>
</dbReference>
<evidence type="ECO:0008006" key="18">
    <source>
        <dbReference type="Google" id="ProtNLM"/>
    </source>
</evidence>
<dbReference type="GO" id="GO:0016705">
    <property type="term" value="F:oxidoreductase activity, acting on paired donors, with incorporation or reduction of molecular oxygen"/>
    <property type="evidence" value="ECO:0007669"/>
    <property type="project" value="InterPro"/>
</dbReference>
<evidence type="ECO:0000256" key="15">
    <source>
        <dbReference type="RuleBase" id="RU000461"/>
    </source>
</evidence>
<evidence type="ECO:0000256" key="11">
    <source>
        <dbReference type="ARBA" id="ARBA00023004"/>
    </source>
</evidence>
<dbReference type="PANTHER" id="PTHR24292">
    <property type="entry name" value="CYTOCHROME P450"/>
    <property type="match status" value="1"/>
</dbReference>
<keyword evidence="16" id="KW-1133">Transmembrane helix</keyword>
<evidence type="ECO:0000256" key="6">
    <source>
        <dbReference type="ARBA" id="ARBA00022617"/>
    </source>
</evidence>
<organism evidence="17">
    <name type="scientific">Graphocephala atropunctata</name>
    <dbReference type="NCBI Taxonomy" id="36148"/>
    <lineage>
        <taxon>Eukaryota</taxon>
        <taxon>Metazoa</taxon>
        <taxon>Ecdysozoa</taxon>
        <taxon>Arthropoda</taxon>
        <taxon>Hexapoda</taxon>
        <taxon>Insecta</taxon>
        <taxon>Pterygota</taxon>
        <taxon>Neoptera</taxon>
        <taxon>Paraneoptera</taxon>
        <taxon>Hemiptera</taxon>
        <taxon>Auchenorrhyncha</taxon>
        <taxon>Membracoidea</taxon>
        <taxon>Cicadellidae</taxon>
        <taxon>Cicadellinae</taxon>
        <taxon>Cicadellini</taxon>
        <taxon>Graphocephala</taxon>
    </lineage>
</organism>
<accession>A0A1B6MI41</accession>
<keyword evidence="10 15" id="KW-0560">Oxidoreductase</keyword>
<evidence type="ECO:0000256" key="7">
    <source>
        <dbReference type="ARBA" id="ARBA00022723"/>
    </source>
</evidence>
<dbReference type="Gene3D" id="1.10.630.10">
    <property type="entry name" value="Cytochrome P450"/>
    <property type="match status" value="1"/>
</dbReference>
<feature type="binding site" description="axial binding residue" evidence="14">
    <location>
        <position position="448"/>
    </location>
    <ligand>
        <name>heme</name>
        <dbReference type="ChEBI" id="CHEBI:30413"/>
    </ligand>
    <ligandPart>
        <name>Fe</name>
        <dbReference type="ChEBI" id="CHEBI:18248"/>
    </ligandPart>
</feature>
<comment type="similarity">
    <text evidence="5 15">Belongs to the cytochrome P450 family.</text>
</comment>
<keyword evidence="8" id="KW-0256">Endoplasmic reticulum</keyword>
<keyword evidence="11 14" id="KW-0408">Iron</keyword>
<dbReference type="GO" id="GO:0005506">
    <property type="term" value="F:iron ion binding"/>
    <property type="evidence" value="ECO:0007669"/>
    <property type="project" value="InterPro"/>
</dbReference>
<dbReference type="Pfam" id="PF00067">
    <property type="entry name" value="p450"/>
    <property type="match status" value="1"/>
</dbReference>
<comment type="function">
    <text evidence="2">May be involved in the metabolism of insect hormones and in the breakdown of synthetic insecticides.</text>
</comment>
<evidence type="ECO:0000256" key="14">
    <source>
        <dbReference type="PIRSR" id="PIRSR602403-1"/>
    </source>
</evidence>
<dbReference type="PROSITE" id="PS00086">
    <property type="entry name" value="CYTOCHROME_P450"/>
    <property type="match status" value="1"/>
</dbReference>
<evidence type="ECO:0000313" key="17">
    <source>
        <dbReference type="EMBL" id="JAT35586.1"/>
    </source>
</evidence>
<dbReference type="SUPFAM" id="SSF48264">
    <property type="entry name" value="Cytochrome P450"/>
    <property type="match status" value="1"/>
</dbReference>
<evidence type="ECO:0000256" key="3">
    <source>
        <dbReference type="ARBA" id="ARBA00004174"/>
    </source>
</evidence>
<evidence type="ECO:0000256" key="1">
    <source>
        <dbReference type="ARBA" id="ARBA00001971"/>
    </source>
</evidence>
<dbReference type="GO" id="GO:0005789">
    <property type="term" value="C:endoplasmic reticulum membrane"/>
    <property type="evidence" value="ECO:0007669"/>
    <property type="project" value="UniProtKB-SubCell"/>
</dbReference>
<protein>
    <recommendedName>
        <fullName evidence="18">Cytochrome P450</fullName>
    </recommendedName>
</protein>
<dbReference type="GO" id="GO:0004497">
    <property type="term" value="F:monooxygenase activity"/>
    <property type="evidence" value="ECO:0007669"/>
    <property type="project" value="UniProtKB-KW"/>
</dbReference>
<evidence type="ECO:0000256" key="12">
    <source>
        <dbReference type="ARBA" id="ARBA00023033"/>
    </source>
</evidence>